<evidence type="ECO:0000256" key="4">
    <source>
        <dbReference type="ARBA" id="ARBA00023315"/>
    </source>
</evidence>
<comment type="catalytic activity">
    <reaction evidence="5">
        <text>L-serine + acetyl-CoA = O-acetyl-L-serine + CoA</text>
        <dbReference type="Rhea" id="RHEA:24560"/>
        <dbReference type="ChEBI" id="CHEBI:33384"/>
        <dbReference type="ChEBI" id="CHEBI:57287"/>
        <dbReference type="ChEBI" id="CHEBI:57288"/>
        <dbReference type="ChEBI" id="CHEBI:58340"/>
        <dbReference type="EC" id="2.3.1.30"/>
    </reaction>
</comment>
<dbReference type="AlphaFoldDB" id="A0A7W9EGE3"/>
<reference evidence="6 7" key="1">
    <citation type="submission" date="2020-08" db="EMBL/GenBank/DDBJ databases">
        <title>Genomic Encyclopedia of Type Strains, Phase IV (KMG-IV): sequencing the most valuable type-strain genomes for metagenomic binning, comparative biology and taxonomic classification.</title>
        <authorList>
            <person name="Goeker M."/>
        </authorList>
    </citation>
    <scope>NUCLEOTIDE SEQUENCE [LARGE SCALE GENOMIC DNA]</scope>
    <source>
        <strain evidence="6 7">DSM 25079</strain>
    </source>
</reference>
<dbReference type="Gene3D" id="2.160.10.10">
    <property type="entry name" value="Hexapeptide repeat proteins"/>
    <property type="match status" value="1"/>
</dbReference>
<dbReference type="InterPro" id="IPR005881">
    <property type="entry name" value="Ser_O-AcTrfase"/>
</dbReference>
<gene>
    <name evidence="6" type="ORF">FHS49_002655</name>
</gene>
<dbReference type="PROSITE" id="PS00101">
    <property type="entry name" value="HEXAPEP_TRANSFERASES"/>
    <property type="match status" value="1"/>
</dbReference>
<dbReference type="InterPro" id="IPR018357">
    <property type="entry name" value="Hexapep_transf_CS"/>
</dbReference>
<dbReference type="GO" id="GO:0009001">
    <property type="term" value="F:serine O-acetyltransferase activity"/>
    <property type="evidence" value="ECO:0007669"/>
    <property type="project" value="UniProtKB-EC"/>
</dbReference>
<protein>
    <recommendedName>
        <fullName evidence="5">Serine acetyltransferase</fullName>
        <ecNumber evidence="5">2.3.1.30</ecNumber>
    </recommendedName>
</protein>
<evidence type="ECO:0000313" key="7">
    <source>
        <dbReference type="Proteomes" id="UP000549617"/>
    </source>
</evidence>
<dbReference type="RefSeq" id="WP_184019233.1">
    <property type="nucleotide sequence ID" value="NZ_JACIJC010000004.1"/>
</dbReference>
<dbReference type="InterPro" id="IPR045304">
    <property type="entry name" value="LbH_SAT"/>
</dbReference>
<dbReference type="Pfam" id="PF00132">
    <property type="entry name" value="Hexapep"/>
    <property type="match status" value="1"/>
</dbReference>
<dbReference type="EC" id="2.3.1.30" evidence="5"/>
<dbReference type="PIRSF" id="PIRSF000441">
    <property type="entry name" value="CysE"/>
    <property type="match status" value="1"/>
</dbReference>
<dbReference type="PANTHER" id="PTHR42811">
    <property type="entry name" value="SERINE ACETYLTRANSFERASE"/>
    <property type="match status" value="1"/>
</dbReference>
<keyword evidence="4 5" id="KW-0012">Acyltransferase</keyword>
<evidence type="ECO:0000256" key="1">
    <source>
        <dbReference type="ARBA" id="ARBA00007274"/>
    </source>
</evidence>
<comment type="caution">
    <text evidence="6">The sequence shown here is derived from an EMBL/GenBank/DDBJ whole genome shotgun (WGS) entry which is preliminary data.</text>
</comment>
<sequence length="185" mass="19986">MARLSDLFAVIGEDHRAHGGDWTRPGFRAMAVYRFGVWRMTIRNRWLRALPNFLYRAAFRFCRNIYGIELPYTAIIGRGVVIEHQGGIVVHGSTVIGDGCIIRQNCTLGIRSLDRLDDAPVLGCHVNVGAGAVILGKIHIGDGAQIGANAVVLKDVPAQWLAVGVPAAARPPRVTAPPSTVSDDI</sequence>
<keyword evidence="7" id="KW-1185">Reference proteome</keyword>
<dbReference type="InterPro" id="IPR011004">
    <property type="entry name" value="Trimer_LpxA-like_sf"/>
</dbReference>
<dbReference type="InterPro" id="IPR001451">
    <property type="entry name" value="Hexapep"/>
</dbReference>
<accession>A0A7W9EGE3</accession>
<proteinExistence type="inferred from homology"/>
<organism evidence="6 7">
    <name type="scientific">Sphingobium boeckii</name>
    <dbReference type="NCBI Taxonomy" id="1082345"/>
    <lineage>
        <taxon>Bacteria</taxon>
        <taxon>Pseudomonadati</taxon>
        <taxon>Pseudomonadota</taxon>
        <taxon>Alphaproteobacteria</taxon>
        <taxon>Sphingomonadales</taxon>
        <taxon>Sphingomonadaceae</taxon>
        <taxon>Sphingobium</taxon>
    </lineage>
</organism>
<evidence type="ECO:0000256" key="5">
    <source>
        <dbReference type="PIRNR" id="PIRNR000441"/>
    </source>
</evidence>
<evidence type="ECO:0000256" key="2">
    <source>
        <dbReference type="ARBA" id="ARBA00022679"/>
    </source>
</evidence>
<evidence type="ECO:0000313" key="6">
    <source>
        <dbReference type="EMBL" id="MBB5686631.1"/>
    </source>
</evidence>
<name>A0A7W9EGE3_9SPHN</name>
<dbReference type="CDD" id="cd03354">
    <property type="entry name" value="LbH_SAT"/>
    <property type="match status" value="1"/>
</dbReference>
<dbReference type="Proteomes" id="UP000549617">
    <property type="component" value="Unassembled WGS sequence"/>
</dbReference>
<dbReference type="GO" id="GO:0005737">
    <property type="term" value="C:cytoplasm"/>
    <property type="evidence" value="ECO:0007669"/>
    <property type="project" value="InterPro"/>
</dbReference>
<dbReference type="EMBL" id="JACIJC010000004">
    <property type="protein sequence ID" value="MBB5686631.1"/>
    <property type="molecule type" value="Genomic_DNA"/>
</dbReference>
<dbReference type="SUPFAM" id="SSF51161">
    <property type="entry name" value="Trimeric LpxA-like enzymes"/>
    <property type="match status" value="1"/>
</dbReference>
<dbReference type="GO" id="GO:0006535">
    <property type="term" value="P:cysteine biosynthetic process from serine"/>
    <property type="evidence" value="ECO:0007669"/>
    <property type="project" value="InterPro"/>
</dbReference>
<keyword evidence="3" id="KW-0677">Repeat</keyword>
<comment type="similarity">
    <text evidence="1 5">Belongs to the transferase hexapeptide repeat family.</text>
</comment>
<keyword evidence="2 5" id="KW-0808">Transferase</keyword>
<evidence type="ECO:0000256" key="3">
    <source>
        <dbReference type="ARBA" id="ARBA00022737"/>
    </source>
</evidence>